<dbReference type="InterPro" id="IPR010380">
    <property type="entry name" value="DUF975"/>
</dbReference>
<comment type="caution">
    <text evidence="3">The sequence shown here is derived from an EMBL/GenBank/DDBJ whole genome shotgun (WGS) entry which is preliminary data.</text>
</comment>
<keyword evidence="2" id="KW-0472">Membrane</keyword>
<sequence>MYSASDYRGMARRALKNYWWLAVGVTLLASILGGTSSSFTPSFSLTINGDDLTQYYPEALRHALQVFLPVSGVISLVQFVIGGSVSIGHNRFCLKLVDGEQAQFEDLFSGFDIFGNAFVLNLLITLKVIAWSLLFVIPGIVAAYRYSMATYIMAENPGMQATEAIERSKALMDGRKGDLFCLDLSFIGWALLATLTAGIGYLWLTPYMTVSRAAFYRSLPRSMGDRAPKAGSRTLARSRAATGTARTEHKNISPAAWLPGISASSDKIARILPHRAGR</sequence>
<dbReference type="PANTHER" id="PTHR40076">
    <property type="entry name" value="MEMBRANE PROTEIN-RELATED"/>
    <property type="match status" value="1"/>
</dbReference>
<protein>
    <submittedName>
        <fullName evidence="3">Integral membrane protein</fullName>
    </submittedName>
</protein>
<accession>K1T0Q1</accession>
<dbReference type="EMBL" id="AJWY01007632">
    <property type="protein sequence ID" value="EKC63453.1"/>
    <property type="molecule type" value="Genomic_DNA"/>
</dbReference>
<name>K1T0Q1_9ZZZZ</name>
<dbReference type="AlphaFoldDB" id="K1T0Q1"/>
<dbReference type="PANTHER" id="PTHR40076:SF1">
    <property type="entry name" value="MEMBRANE PROTEIN"/>
    <property type="match status" value="1"/>
</dbReference>
<dbReference type="Pfam" id="PF06161">
    <property type="entry name" value="DUF975"/>
    <property type="match status" value="1"/>
</dbReference>
<feature type="transmembrane region" description="Helical" evidence="2">
    <location>
        <begin position="118"/>
        <end position="144"/>
    </location>
</feature>
<evidence type="ECO:0000256" key="1">
    <source>
        <dbReference type="SAM" id="MobiDB-lite"/>
    </source>
</evidence>
<evidence type="ECO:0000256" key="2">
    <source>
        <dbReference type="SAM" id="Phobius"/>
    </source>
</evidence>
<feature type="compositionally biased region" description="Low complexity" evidence="1">
    <location>
        <begin position="230"/>
        <end position="245"/>
    </location>
</feature>
<organism evidence="3">
    <name type="scientific">human gut metagenome</name>
    <dbReference type="NCBI Taxonomy" id="408170"/>
    <lineage>
        <taxon>unclassified sequences</taxon>
        <taxon>metagenomes</taxon>
        <taxon>organismal metagenomes</taxon>
    </lineage>
</organism>
<feature type="transmembrane region" description="Helical" evidence="2">
    <location>
        <begin position="59"/>
        <end position="81"/>
    </location>
</feature>
<feature type="transmembrane region" description="Helical" evidence="2">
    <location>
        <begin position="18"/>
        <end position="39"/>
    </location>
</feature>
<feature type="non-terminal residue" evidence="3">
    <location>
        <position position="278"/>
    </location>
</feature>
<feature type="region of interest" description="Disordered" evidence="1">
    <location>
        <begin position="223"/>
        <end position="248"/>
    </location>
</feature>
<keyword evidence="2" id="KW-1133">Transmembrane helix</keyword>
<feature type="transmembrane region" description="Helical" evidence="2">
    <location>
        <begin position="186"/>
        <end position="204"/>
    </location>
</feature>
<reference evidence="3" key="1">
    <citation type="journal article" date="2013" name="Environ. Microbiol.">
        <title>Microbiota from the distal guts of lean and obese adolescents exhibit partial functional redundancy besides clear differences in community structure.</title>
        <authorList>
            <person name="Ferrer M."/>
            <person name="Ruiz A."/>
            <person name="Lanza F."/>
            <person name="Haange S.B."/>
            <person name="Oberbach A."/>
            <person name="Till H."/>
            <person name="Bargiela R."/>
            <person name="Campoy C."/>
            <person name="Segura M.T."/>
            <person name="Richter M."/>
            <person name="von Bergen M."/>
            <person name="Seifert J."/>
            <person name="Suarez A."/>
        </authorList>
    </citation>
    <scope>NUCLEOTIDE SEQUENCE</scope>
</reference>
<evidence type="ECO:0000313" key="3">
    <source>
        <dbReference type="EMBL" id="EKC63453.1"/>
    </source>
</evidence>
<proteinExistence type="predicted"/>
<keyword evidence="2" id="KW-0812">Transmembrane</keyword>
<gene>
    <name evidence="3" type="ORF">LEA_11332</name>
</gene>